<keyword evidence="2" id="KW-0560">Oxidoreductase</keyword>
<keyword evidence="3" id="KW-1133">Transmembrane helix</keyword>
<dbReference type="Proteomes" id="UP000518752">
    <property type="component" value="Unassembled WGS sequence"/>
</dbReference>
<accession>A0A8H5HV21</accession>
<dbReference type="InterPro" id="IPR036291">
    <property type="entry name" value="NAD(P)-bd_dom_sf"/>
</dbReference>
<protein>
    <recommendedName>
        <fullName evidence="4">3-beta hydroxysteroid dehydrogenase/isomerase domain-containing protein</fullName>
    </recommendedName>
</protein>
<sequence length="505" mass="55699">MAYAVALYAVVAAFVSALLLVAYISINDAALGRIPTRVAEAAPENKRWRKADFEEVSKRLDENPIRIEDALPPKTGRRYIVVGGAGFLGGWIIQHLLKRGEPPSNIRIVDLRPPTRLDFQSGPASQIPFVKADITEPDQVVAAFKAAWPPLSSSSNSEITVFHTAAVIRFYERHPSLLPLSKINVVGAENVIKASQAVGASILIYTSSGSVVQRSIRLLLFPWVEKEPRNFVQVLGDQEPSELPSTLDGFTCCYSFTKLEAETMVRKADKSFSGSKETTARTLRTGCLRPVNAIYGPGADLYEFMLKNGHDNYSFFPNIITSNIYVENCSLAHLCYEQRLIELTTTTSTTTPPDIGGQMFTVTDSEQPIFWSDIYDAISHFTNNKCRNKVLKPTLLIVAAIVIEQYYLLRYRLSSSRFPPLAFIGTRILPPLSGNLQSLQPSVTMLAHTHLFMDDSRARLSPGKGGLGYKASWSALEGLYKTIKQFETEGSLRPASTAAGFGHGK</sequence>
<dbReference type="Gene3D" id="3.40.50.720">
    <property type="entry name" value="NAD(P)-binding Rossmann-like Domain"/>
    <property type="match status" value="1"/>
</dbReference>
<dbReference type="EMBL" id="JAACJN010000017">
    <property type="protein sequence ID" value="KAF5390106.1"/>
    <property type="molecule type" value="Genomic_DNA"/>
</dbReference>
<dbReference type="InterPro" id="IPR002225">
    <property type="entry name" value="3Beta_OHSteriod_DH/Estase"/>
</dbReference>
<organism evidence="5 6">
    <name type="scientific">Collybiopsis confluens</name>
    <dbReference type="NCBI Taxonomy" id="2823264"/>
    <lineage>
        <taxon>Eukaryota</taxon>
        <taxon>Fungi</taxon>
        <taxon>Dikarya</taxon>
        <taxon>Basidiomycota</taxon>
        <taxon>Agaricomycotina</taxon>
        <taxon>Agaricomycetes</taxon>
        <taxon>Agaricomycetidae</taxon>
        <taxon>Agaricales</taxon>
        <taxon>Marasmiineae</taxon>
        <taxon>Omphalotaceae</taxon>
        <taxon>Collybiopsis</taxon>
    </lineage>
</organism>
<feature type="transmembrane region" description="Helical" evidence="3">
    <location>
        <begin position="6"/>
        <end position="26"/>
    </location>
</feature>
<evidence type="ECO:0000313" key="6">
    <source>
        <dbReference type="Proteomes" id="UP000518752"/>
    </source>
</evidence>
<dbReference type="SUPFAM" id="SSF51735">
    <property type="entry name" value="NAD(P)-binding Rossmann-fold domains"/>
    <property type="match status" value="1"/>
</dbReference>
<keyword evidence="3" id="KW-0472">Membrane</keyword>
<dbReference type="OrthoDB" id="10058185at2759"/>
<dbReference type="GO" id="GO:0006694">
    <property type="term" value="P:steroid biosynthetic process"/>
    <property type="evidence" value="ECO:0007669"/>
    <property type="project" value="InterPro"/>
</dbReference>
<evidence type="ECO:0000256" key="2">
    <source>
        <dbReference type="ARBA" id="ARBA00023002"/>
    </source>
</evidence>
<dbReference type="Pfam" id="PF01073">
    <property type="entry name" value="3Beta_HSD"/>
    <property type="match status" value="1"/>
</dbReference>
<comment type="caution">
    <text evidence="5">The sequence shown here is derived from an EMBL/GenBank/DDBJ whole genome shotgun (WGS) entry which is preliminary data.</text>
</comment>
<dbReference type="AlphaFoldDB" id="A0A8H5HV21"/>
<comment type="similarity">
    <text evidence="1">Belongs to the 3-beta-HSD family.</text>
</comment>
<evidence type="ECO:0000313" key="5">
    <source>
        <dbReference type="EMBL" id="KAF5390106.1"/>
    </source>
</evidence>
<name>A0A8H5HV21_9AGAR</name>
<keyword evidence="6" id="KW-1185">Reference proteome</keyword>
<dbReference type="GO" id="GO:0016616">
    <property type="term" value="F:oxidoreductase activity, acting on the CH-OH group of donors, NAD or NADP as acceptor"/>
    <property type="evidence" value="ECO:0007669"/>
    <property type="project" value="InterPro"/>
</dbReference>
<keyword evidence="3" id="KW-0812">Transmembrane</keyword>
<evidence type="ECO:0000259" key="4">
    <source>
        <dbReference type="Pfam" id="PF01073"/>
    </source>
</evidence>
<feature type="domain" description="3-beta hydroxysteroid dehydrogenase/isomerase" evidence="4">
    <location>
        <begin position="80"/>
        <end position="366"/>
    </location>
</feature>
<evidence type="ECO:0000256" key="3">
    <source>
        <dbReference type="SAM" id="Phobius"/>
    </source>
</evidence>
<gene>
    <name evidence="5" type="ORF">D9757_003849</name>
</gene>
<evidence type="ECO:0000256" key="1">
    <source>
        <dbReference type="ARBA" id="ARBA00009219"/>
    </source>
</evidence>
<dbReference type="PANTHER" id="PTHR43245">
    <property type="entry name" value="BIFUNCTIONAL POLYMYXIN RESISTANCE PROTEIN ARNA"/>
    <property type="match status" value="1"/>
</dbReference>
<proteinExistence type="inferred from homology"/>
<dbReference type="PANTHER" id="PTHR43245:SF51">
    <property type="entry name" value="SHORT CHAIN DEHYDROGENASE_REDUCTASE FAMILY 42E, MEMBER 2"/>
    <property type="match status" value="1"/>
</dbReference>
<reference evidence="5 6" key="1">
    <citation type="journal article" date="2020" name="ISME J.">
        <title>Uncovering the hidden diversity of litter-decomposition mechanisms in mushroom-forming fungi.</title>
        <authorList>
            <person name="Floudas D."/>
            <person name="Bentzer J."/>
            <person name="Ahren D."/>
            <person name="Johansson T."/>
            <person name="Persson P."/>
            <person name="Tunlid A."/>
        </authorList>
    </citation>
    <scope>NUCLEOTIDE SEQUENCE [LARGE SCALE GENOMIC DNA]</scope>
    <source>
        <strain evidence="5 6">CBS 406.79</strain>
    </source>
</reference>
<dbReference type="InterPro" id="IPR050177">
    <property type="entry name" value="Lipid_A_modif_metabolic_enz"/>
</dbReference>